<gene>
    <name evidence="1" type="ORF">H5410_002913</name>
</gene>
<keyword evidence="2" id="KW-1185">Reference proteome</keyword>
<comment type="caution">
    <text evidence="1">The sequence shown here is derived from an EMBL/GenBank/DDBJ whole genome shotgun (WGS) entry which is preliminary data.</text>
</comment>
<dbReference type="EMBL" id="JACXVP010000001">
    <property type="protein sequence ID" value="KAG5631196.1"/>
    <property type="molecule type" value="Genomic_DNA"/>
</dbReference>
<proteinExistence type="predicted"/>
<dbReference type="OrthoDB" id="999985at2759"/>
<name>A0A9J6B3I1_SOLCO</name>
<organism evidence="1 2">
    <name type="scientific">Solanum commersonii</name>
    <name type="common">Commerson's wild potato</name>
    <name type="synonym">Commerson's nightshade</name>
    <dbReference type="NCBI Taxonomy" id="4109"/>
    <lineage>
        <taxon>Eukaryota</taxon>
        <taxon>Viridiplantae</taxon>
        <taxon>Streptophyta</taxon>
        <taxon>Embryophyta</taxon>
        <taxon>Tracheophyta</taxon>
        <taxon>Spermatophyta</taxon>
        <taxon>Magnoliopsida</taxon>
        <taxon>eudicotyledons</taxon>
        <taxon>Gunneridae</taxon>
        <taxon>Pentapetalae</taxon>
        <taxon>asterids</taxon>
        <taxon>lamiids</taxon>
        <taxon>Solanales</taxon>
        <taxon>Solanaceae</taxon>
        <taxon>Solanoideae</taxon>
        <taxon>Solaneae</taxon>
        <taxon>Solanum</taxon>
    </lineage>
</organism>
<evidence type="ECO:0000313" key="2">
    <source>
        <dbReference type="Proteomes" id="UP000824120"/>
    </source>
</evidence>
<accession>A0A9J6B3I1</accession>
<dbReference type="AlphaFoldDB" id="A0A9J6B3I1"/>
<dbReference type="Proteomes" id="UP000824120">
    <property type="component" value="Chromosome 1"/>
</dbReference>
<evidence type="ECO:0000313" key="1">
    <source>
        <dbReference type="EMBL" id="KAG5631196.1"/>
    </source>
</evidence>
<reference evidence="1 2" key="1">
    <citation type="submission" date="2020-09" db="EMBL/GenBank/DDBJ databases">
        <title>De no assembly of potato wild relative species, Solanum commersonii.</title>
        <authorList>
            <person name="Cho K."/>
        </authorList>
    </citation>
    <scope>NUCLEOTIDE SEQUENCE [LARGE SCALE GENOMIC DNA]</scope>
    <source>
        <strain evidence="1">LZ3.2</strain>
        <tissue evidence="1">Leaf</tissue>
    </source>
</reference>
<protein>
    <submittedName>
        <fullName evidence="1">Uncharacterized protein</fullName>
    </submittedName>
</protein>
<sequence>MGRLDGFRGGEAPPSGSSVQEPWKLFMNIIVLLGQTDDRALRHHLDLLLLKSNLIAAIAFMEPVKEWMLIDRDGVQARPVENDSLRRFRPLVSLVLGLASLQYYKKLHSHPYR</sequence>